<dbReference type="EMBL" id="PYGA01000019">
    <property type="protein sequence ID" value="PSK91847.1"/>
    <property type="molecule type" value="Genomic_DNA"/>
</dbReference>
<gene>
    <name evidence="2" type="ORF">CLV63_119128</name>
</gene>
<dbReference type="Proteomes" id="UP000240542">
    <property type="component" value="Unassembled WGS sequence"/>
</dbReference>
<feature type="compositionally biased region" description="Low complexity" evidence="1">
    <location>
        <begin position="1"/>
        <end position="14"/>
    </location>
</feature>
<evidence type="ECO:0000256" key="1">
    <source>
        <dbReference type="SAM" id="MobiDB-lite"/>
    </source>
</evidence>
<proteinExistence type="predicted"/>
<accession>A0A2P8D3Q7</accession>
<sequence>MSPAAPGRRAPTAKAARRARYKRARRLRYRIRRWRSRHRTCDWTRPGC</sequence>
<evidence type="ECO:0000313" key="3">
    <source>
        <dbReference type="Proteomes" id="UP000240542"/>
    </source>
</evidence>
<name>A0A2P8D3Q7_9ACTN</name>
<protein>
    <submittedName>
        <fullName evidence="2">Uncharacterized protein</fullName>
    </submittedName>
</protein>
<organism evidence="2 3">
    <name type="scientific">Murinocardiopsis flavida</name>
    <dbReference type="NCBI Taxonomy" id="645275"/>
    <lineage>
        <taxon>Bacteria</taxon>
        <taxon>Bacillati</taxon>
        <taxon>Actinomycetota</taxon>
        <taxon>Actinomycetes</taxon>
        <taxon>Streptosporangiales</taxon>
        <taxon>Nocardiopsidaceae</taxon>
        <taxon>Murinocardiopsis</taxon>
    </lineage>
</organism>
<evidence type="ECO:0000313" key="2">
    <source>
        <dbReference type="EMBL" id="PSK91847.1"/>
    </source>
</evidence>
<dbReference type="AlphaFoldDB" id="A0A2P8D3Q7"/>
<feature type="region of interest" description="Disordered" evidence="1">
    <location>
        <begin position="1"/>
        <end position="21"/>
    </location>
</feature>
<reference evidence="2 3" key="1">
    <citation type="submission" date="2018-03" db="EMBL/GenBank/DDBJ databases">
        <title>Genomic Encyclopedia of Archaeal and Bacterial Type Strains, Phase II (KMG-II): from individual species to whole genera.</title>
        <authorList>
            <person name="Goeker M."/>
        </authorList>
    </citation>
    <scope>NUCLEOTIDE SEQUENCE [LARGE SCALE GENOMIC DNA]</scope>
    <source>
        <strain evidence="2 3">DSM 45312</strain>
    </source>
</reference>
<comment type="caution">
    <text evidence="2">The sequence shown here is derived from an EMBL/GenBank/DDBJ whole genome shotgun (WGS) entry which is preliminary data.</text>
</comment>
<keyword evidence="3" id="KW-1185">Reference proteome</keyword>